<dbReference type="eggNOG" id="ENOG5032A1P">
    <property type="taxonomic scope" value="Bacteria"/>
</dbReference>
<dbReference type="Proteomes" id="UP000027442">
    <property type="component" value="Unassembled WGS sequence"/>
</dbReference>
<dbReference type="InterPro" id="IPR025345">
    <property type="entry name" value="DUF4249"/>
</dbReference>
<dbReference type="PATRIC" id="fig|1122985.7.peg.895"/>
<dbReference type="HOGENOM" id="CLU_084137_0_0_10"/>
<dbReference type="Pfam" id="PF14054">
    <property type="entry name" value="DUF4249"/>
    <property type="match status" value="1"/>
</dbReference>
<gene>
    <name evidence="1" type="ORF">HMPREF1991_00864</name>
</gene>
<dbReference type="AlphaFoldDB" id="A0A069QT85"/>
<organism evidence="1 2">
    <name type="scientific">Hoylesella loescheii DSM 19665 = JCM 12249 = ATCC 15930</name>
    <dbReference type="NCBI Taxonomy" id="1122985"/>
    <lineage>
        <taxon>Bacteria</taxon>
        <taxon>Pseudomonadati</taxon>
        <taxon>Bacteroidota</taxon>
        <taxon>Bacteroidia</taxon>
        <taxon>Bacteroidales</taxon>
        <taxon>Prevotellaceae</taxon>
        <taxon>Hoylesella</taxon>
    </lineage>
</organism>
<accession>A0A069QT85</accession>
<comment type="caution">
    <text evidence="1">The sequence shown here is derived from an EMBL/GenBank/DDBJ whole genome shotgun (WGS) entry which is preliminary data.</text>
</comment>
<evidence type="ECO:0000313" key="2">
    <source>
        <dbReference type="Proteomes" id="UP000027442"/>
    </source>
</evidence>
<evidence type="ECO:0008006" key="3">
    <source>
        <dbReference type="Google" id="ProtNLM"/>
    </source>
</evidence>
<name>A0A069QT85_HOYLO</name>
<reference evidence="1 2" key="1">
    <citation type="submission" date="2013-08" db="EMBL/GenBank/DDBJ databases">
        <authorList>
            <person name="Weinstock G."/>
            <person name="Sodergren E."/>
            <person name="Wylie T."/>
            <person name="Fulton L."/>
            <person name="Fulton R."/>
            <person name="Fronick C."/>
            <person name="O'Laughlin M."/>
            <person name="Godfrey J."/>
            <person name="Miner T."/>
            <person name="Herter B."/>
            <person name="Appelbaum E."/>
            <person name="Cordes M."/>
            <person name="Lek S."/>
            <person name="Wollam A."/>
            <person name="Pepin K.H."/>
            <person name="Palsikar V.B."/>
            <person name="Mitreva M."/>
            <person name="Wilson R.K."/>
        </authorList>
    </citation>
    <scope>NUCLEOTIDE SEQUENCE [LARGE SCALE GENOMIC DNA]</scope>
    <source>
        <strain evidence="1 2">ATCC 15930</strain>
    </source>
</reference>
<proteinExistence type="predicted"/>
<keyword evidence="2" id="KW-1185">Reference proteome</keyword>
<evidence type="ECO:0000313" key="1">
    <source>
        <dbReference type="EMBL" id="KDR53051.1"/>
    </source>
</evidence>
<protein>
    <recommendedName>
        <fullName evidence="3">DUF4249 domain-containing protein</fullName>
    </recommendedName>
</protein>
<dbReference type="EMBL" id="JNGW01000032">
    <property type="protein sequence ID" value="KDR53051.1"/>
    <property type="molecule type" value="Genomic_DNA"/>
</dbReference>
<sequence length="279" mass="32055">MYRFMLLLLLACLCLGCEETEVKQVPPQLVVEGWIDSGGFPIVKLTTTVPVSKQAQSTDSLDRFLVRWAKVTVSDGTREVVLTGMPRRDYFPPYIYTTSEMRGEVGKTYTLKVDYQNFHAHAVTTIPKPVALSRISAEEIPLYPGWFKLRIDFKDDPATTDYYKVFVRLYGENQDFHSTYFGTYNDRLLPTQASLLVENARQNVVNPTATFFKRYEIVNIKFCHIDSVSYDFWKSMDGYQSEGRNPLFNAMQNIRSNIQGGLGYWCGYGASYYAYQILN</sequence>